<gene>
    <name evidence="7" type="primary">trmB</name>
    <name evidence="8" type="ordered locus">Lbys_0927</name>
</gene>
<keyword evidence="4 7" id="KW-0808">Transferase</keyword>
<dbReference type="Gene3D" id="3.40.50.150">
    <property type="entry name" value="Vaccinia Virus protein VP39"/>
    <property type="match status" value="1"/>
</dbReference>
<dbReference type="EMBL" id="CP002305">
    <property type="protein sequence ID" value="ADQ16665.1"/>
    <property type="molecule type" value="Genomic_DNA"/>
</dbReference>
<comment type="similarity">
    <text evidence="7">Belongs to the class I-like SAM-binding methyltransferase superfamily. TrmB family.</text>
</comment>
<dbReference type="SUPFAM" id="SSF53335">
    <property type="entry name" value="S-adenosyl-L-methionine-dependent methyltransferases"/>
    <property type="match status" value="1"/>
</dbReference>
<keyword evidence="3 7" id="KW-0489">Methyltransferase</keyword>
<dbReference type="OrthoDB" id="9802090at2"/>
<dbReference type="GO" id="GO:0008176">
    <property type="term" value="F:tRNA (guanine(46)-N7)-methyltransferase activity"/>
    <property type="evidence" value="ECO:0007669"/>
    <property type="project" value="UniProtKB-UniRule"/>
</dbReference>
<name>E4RRK9_LEAB4</name>
<dbReference type="HAMAP" id="MF_01057">
    <property type="entry name" value="tRNA_methyltr_TrmB"/>
    <property type="match status" value="1"/>
</dbReference>
<comment type="caution">
    <text evidence="7">Lacks conserved residue(s) required for the propagation of feature annotation.</text>
</comment>
<reference evidence="8 9" key="2">
    <citation type="journal article" date="2011" name="Stand. Genomic Sci.">
        <title>Complete genome sequence of Leadbetterella byssophila type strain (4M15).</title>
        <authorList>
            <person name="Abt B."/>
            <person name="Teshima H."/>
            <person name="Lucas S."/>
            <person name="Lapidus A."/>
            <person name="Del Rio T.G."/>
            <person name="Nolan M."/>
            <person name="Tice H."/>
            <person name="Cheng J.F."/>
            <person name="Pitluck S."/>
            <person name="Liolios K."/>
            <person name="Pagani I."/>
            <person name="Ivanova N."/>
            <person name="Mavromatis K."/>
            <person name="Pati A."/>
            <person name="Tapia R."/>
            <person name="Han C."/>
            <person name="Goodwin L."/>
            <person name="Chen A."/>
            <person name="Palaniappan K."/>
            <person name="Land M."/>
            <person name="Hauser L."/>
            <person name="Chang Y.J."/>
            <person name="Jeffries C.D."/>
            <person name="Rohde M."/>
            <person name="Goker M."/>
            <person name="Tindall B.J."/>
            <person name="Detter J.C."/>
            <person name="Woyke T."/>
            <person name="Bristow J."/>
            <person name="Eisen J.A."/>
            <person name="Markowitz V."/>
            <person name="Hugenholtz P."/>
            <person name="Klenk H.P."/>
            <person name="Kyrpides N.C."/>
        </authorList>
    </citation>
    <scope>NUCLEOTIDE SEQUENCE [LARGE SCALE GENOMIC DNA]</scope>
    <source>
        <strain evidence="9">DSM 17132 / JCM 16389 / KACC 11308 / NBRC 106382 / 4M15</strain>
    </source>
</reference>
<keyword evidence="5 7" id="KW-0949">S-adenosyl-L-methionine</keyword>
<evidence type="ECO:0000256" key="3">
    <source>
        <dbReference type="ARBA" id="ARBA00022603"/>
    </source>
</evidence>
<evidence type="ECO:0000256" key="4">
    <source>
        <dbReference type="ARBA" id="ARBA00022679"/>
    </source>
</evidence>
<evidence type="ECO:0000256" key="5">
    <source>
        <dbReference type="ARBA" id="ARBA00022691"/>
    </source>
</evidence>
<organism evidence="8 9">
    <name type="scientific">Leadbetterella byssophila (strain DSM 17132 / JCM 16389 / KACC 11308 / NBRC 106382 / 4M15)</name>
    <dbReference type="NCBI Taxonomy" id="649349"/>
    <lineage>
        <taxon>Bacteria</taxon>
        <taxon>Pseudomonadati</taxon>
        <taxon>Bacteroidota</taxon>
        <taxon>Cytophagia</taxon>
        <taxon>Cytophagales</taxon>
        <taxon>Leadbetterellaceae</taxon>
        <taxon>Leadbetterella</taxon>
    </lineage>
</organism>
<feature type="binding site" evidence="7">
    <location>
        <position position="72"/>
    </location>
    <ligand>
        <name>S-adenosyl-L-methionine</name>
        <dbReference type="ChEBI" id="CHEBI:59789"/>
    </ligand>
</feature>
<evidence type="ECO:0000256" key="7">
    <source>
        <dbReference type="HAMAP-Rule" id="MF_01057"/>
    </source>
</evidence>
<dbReference type="HOGENOM" id="CLU_050910_2_2_10"/>
<sequence>MTRKKLHRFQHNATAENVIERGKPLYTTIKGKWNEVYFKNHNPIVLELACGKGEYTVGLGSRFPEHNFIGVDIKGDRIARGSVKAMEAGLENVAFLRTGIQFLDEFFEPDEVSEIWLVHPDPQPRDKEEKRRLTNSKFLDLYKRYLKEGGIYHLKTDSSFLFEYSLEVMQQDPDFEILEYTRDLYHSPLKEGHFEIVTHYEKLFTEKGSTIHYMKARLVNKKRQ</sequence>
<dbReference type="NCBIfam" id="TIGR00091">
    <property type="entry name" value="tRNA (guanosine(46)-N7)-methyltransferase TrmB"/>
    <property type="match status" value="1"/>
</dbReference>
<dbReference type="PANTHER" id="PTHR23417">
    <property type="entry name" value="3-DEOXY-D-MANNO-OCTULOSONIC-ACID TRANSFERASE/TRNA GUANINE-N 7 - -METHYLTRANSFERASE"/>
    <property type="match status" value="1"/>
</dbReference>
<reference key="1">
    <citation type="submission" date="2010-11" db="EMBL/GenBank/DDBJ databases">
        <title>The complete genome of Leadbetterella byssophila DSM 17132.</title>
        <authorList>
            <consortium name="US DOE Joint Genome Institute (JGI-PGF)"/>
            <person name="Lucas S."/>
            <person name="Copeland A."/>
            <person name="Lapidus A."/>
            <person name="Glavina del Rio T."/>
            <person name="Dalin E."/>
            <person name="Tice H."/>
            <person name="Bruce D."/>
            <person name="Goodwin L."/>
            <person name="Pitluck S."/>
            <person name="Kyrpides N."/>
            <person name="Mavromatis K."/>
            <person name="Ivanova N."/>
            <person name="Teshima H."/>
            <person name="Brettin T."/>
            <person name="Detter J.C."/>
            <person name="Han C."/>
            <person name="Tapia R."/>
            <person name="Land M."/>
            <person name="Hauser L."/>
            <person name="Markowitz V."/>
            <person name="Cheng J.-F."/>
            <person name="Hugenholtz P."/>
            <person name="Woyke T."/>
            <person name="Wu D."/>
            <person name="Tindall B."/>
            <person name="Pomrenke H.G."/>
            <person name="Brambilla E."/>
            <person name="Klenk H.-P."/>
            <person name="Eisen J.A."/>
        </authorList>
    </citation>
    <scope>NUCLEOTIDE SEQUENCE [LARGE SCALE GENOMIC DNA]</scope>
    <source>
        <strain>DSM 17132</strain>
    </source>
</reference>
<evidence type="ECO:0000313" key="9">
    <source>
        <dbReference type="Proteomes" id="UP000007435"/>
    </source>
</evidence>
<dbReference type="eggNOG" id="COG0220">
    <property type="taxonomic scope" value="Bacteria"/>
</dbReference>
<proteinExistence type="inferred from homology"/>
<comment type="catalytic activity">
    <reaction evidence="1 7">
        <text>guanosine(46) in tRNA + S-adenosyl-L-methionine = N(7)-methylguanosine(46) in tRNA + S-adenosyl-L-homocysteine</text>
        <dbReference type="Rhea" id="RHEA:42708"/>
        <dbReference type="Rhea" id="RHEA-COMP:10188"/>
        <dbReference type="Rhea" id="RHEA-COMP:10189"/>
        <dbReference type="ChEBI" id="CHEBI:57856"/>
        <dbReference type="ChEBI" id="CHEBI:59789"/>
        <dbReference type="ChEBI" id="CHEBI:74269"/>
        <dbReference type="ChEBI" id="CHEBI:74480"/>
        <dbReference type="EC" id="2.1.1.33"/>
    </reaction>
</comment>
<dbReference type="GO" id="GO:0043527">
    <property type="term" value="C:tRNA methyltransferase complex"/>
    <property type="evidence" value="ECO:0007669"/>
    <property type="project" value="TreeGrafter"/>
</dbReference>
<dbReference type="PROSITE" id="PS51625">
    <property type="entry name" value="SAM_MT_TRMB"/>
    <property type="match status" value="1"/>
</dbReference>
<comment type="pathway">
    <text evidence="7">tRNA modification; N(7)-methylguanine-tRNA biosynthesis.</text>
</comment>
<dbReference type="AlphaFoldDB" id="E4RRK9"/>
<feature type="binding site" evidence="7">
    <location>
        <begin position="198"/>
        <end position="201"/>
    </location>
    <ligand>
        <name>substrate</name>
    </ligand>
</feature>
<dbReference type="PANTHER" id="PTHR23417:SF14">
    <property type="entry name" value="PENTACOTRIPEPTIDE-REPEAT REGION OF PRORP DOMAIN-CONTAINING PROTEIN"/>
    <property type="match status" value="1"/>
</dbReference>
<feature type="binding site" evidence="7">
    <location>
        <position position="47"/>
    </location>
    <ligand>
        <name>S-adenosyl-L-methionine</name>
        <dbReference type="ChEBI" id="CHEBI:59789"/>
    </ligand>
</feature>
<dbReference type="NCBIfam" id="NF001080">
    <property type="entry name" value="PRK00121.2-2"/>
    <property type="match status" value="1"/>
</dbReference>
<dbReference type="RefSeq" id="WP_013407716.1">
    <property type="nucleotide sequence ID" value="NC_014655.1"/>
</dbReference>
<dbReference type="CDD" id="cd02440">
    <property type="entry name" value="AdoMet_MTases"/>
    <property type="match status" value="1"/>
</dbReference>
<dbReference type="STRING" id="649349.Lbys_0927"/>
<dbReference type="EC" id="2.1.1.33" evidence="7"/>
<dbReference type="InterPro" id="IPR055361">
    <property type="entry name" value="tRNA_methyltr_TrmB_bact"/>
</dbReference>
<keyword evidence="9" id="KW-1185">Reference proteome</keyword>
<dbReference type="UniPathway" id="UPA00989"/>
<comment type="function">
    <text evidence="2 7">Catalyzes the formation of N(7)-methylguanine at position 46 (m7G46) in tRNA.</text>
</comment>
<dbReference type="InterPro" id="IPR029063">
    <property type="entry name" value="SAM-dependent_MTases_sf"/>
</dbReference>
<feature type="binding site" evidence="7">
    <location>
        <position position="121"/>
    </location>
    <ligand>
        <name>S-adenosyl-L-methionine</name>
        <dbReference type="ChEBI" id="CHEBI:59789"/>
    </ligand>
</feature>
<dbReference type="KEGG" id="lby:Lbys_0927"/>
<feature type="binding site" evidence="7">
    <location>
        <position position="157"/>
    </location>
    <ligand>
        <name>substrate</name>
    </ligand>
</feature>
<dbReference type="InterPro" id="IPR003358">
    <property type="entry name" value="tRNA_(Gua-N-7)_MeTrfase_Trmb"/>
</dbReference>
<evidence type="ECO:0000256" key="1">
    <source>
        <dbReference type="ARBA" id="ARBA00000142"/>
    </source>
</evidence>
<accession>E4RRK9</accession>
<evidence type="ECO:0000256" key="2">
    <source>
        <dbReference type="ARBA" id="ARBA00003015"/>
    </source>
</evidence>
<protein>
    <recommendedName>
        <fullName evidence="7">tRNA (guanine-N(7)-)-methyltransferase</fullName>
        <ecNumber evidence="7">2.1.1.33</ecNumber>
    </recommendedName>
    <alternativeName>
        <fullName evidence="7">tRNA (guanine(46)-N(7))-methyltransferase</fullName>
    </alternativeName>
    <alternativeName>
        <fullName evidence="7">tRNA(m7G46)-methyltransferase</fullName>
    </alternativeName>
</protein>
<keyword evidence="6 7" id="KW-0819">tRNA processing</keyword>
<evidence type="ECO:0000313" key="8">
    <source>
        <dbReference type="EMBL" id="ADQ16665.1"/>
    </source>
</evidence>
<evidence type="ECO:0000256" key="6">
    <source>
        <dbReference type="ARBA" id="ARBA00022694"/>
    </source>
</evidence>
<dbReference type="Proteomes" id="UP000007435">
    <property type="component" value="Chromosome"/>
</dbReference>
<dbReference type="Pfam" id="PF02390">
    <property type="entry name" value="Methyltransf_4"/>
    <property type="match status" value="1"/>
</dbReference>